<sequence length="446" mass="48863">MCLRSPLRPLRCLALAVAGLAAAGQAGAVTFMQAYEAALKNDPTYRISIHENAYTRENKALARAGLLPNVSASYYANKNRADLQTFGPFGGLTHPQYISRGRSVSMRQPLLDLEGIMRYREASAQVRSADFLLGSQTDQAVLRMASAYFDAALAKNTLALAIAQRDMYKEQAAVNARLFEKGEGTKTDMLETAARLDQAEAQVIEAQDTLAANTHALAEIIGMEPGELQEIKPEFRFAPLEPQIFEDWRAIALRNNKDVLAARESVEAARIDIQRSRSQHAPRVDLVAQYAKNDSETLNTYQQNSLNRSIGVQVNIPIFSGGQITAQTRQSAAGYERAQADLDARTGRVTLELRRAHDLVQSSVTHINALEKAVSSAQLLVTATTQSIKGGVRINLDLLNAQQQLINVKRDLAQARYAYLLAVLRLRVAAGTLDTTDVKTVATNLI</sequence>
<dbReference type="EMBL" id="SPVF01000006">
    <property type="protein sequence ID" value="TFW30239.1"/>
    <property type="molecule type" value="Genomic_DNA"/>
</dbReference>
<keyword evidence="7" id="KW-0998">Cell outer membrane</keyword>
<evidence type="ECO:0000313" key="9">
    <source>
        <dbReference type="EMBL" id="TFW30239.1"/>
    </source>
</evidence>
<gene>
    <name evidence="9" type="ORF">E4L96_00315</name>
</gene>
<dbReference type="PANTHER" id="PTHR30026">
    <property type="entry name" value="OUTER MEMBRANE PROTEIN TOLC"/>
    <property type="match status" value="1"/>
</dbReference>
<dbReference type="InterPro" id="IPR003423">
    <property type="entry name" value="OMP_efflux"/>
</dbReference>
<dbReference type="Gene3D" id="1.20.1600.10">
    <property type="entry name" value="Outer membrane efflux proteins (OEP)"/>
    <property type="match status" value="1"/>
</dbReference>
<evidence type="ECO:0000256" key="7">
    <source>
        <dbReference type="ARBA" id="ARBA00023237"/>
    </source>
</evidence>
<feature type="chain" id="PRO_5021456573" evidence="8">
    <location>
        <begin position="29"/>
        <end position="446"/>
    </location>
</feature>
<protein>
    <submittedName>
        <fullName evidence="9">Type I secretion protein TolC</fullName>
    </submittedName>
</protein>
<dbReference type="GO" id="GO:1990281">
    <property type="term" value="C:efflux pump complex"/>
    <property type="evidence" value="ECO:0007669"/>
    <property type="project" value="TreeGrafter"/>
</dbReference>
<dbReference type="Proteomes" id="UP000298438">
    <property type="component" value="Unassembled WGS sequence"/>
</dbReference>
<evidence type="ECO:0000313" key="10">
    <source>
        <dbReference type="Proteomes" id="UP000298438"/>
    </source>
</evidence>
<organism evidence="9 10">
    <name type="scientific">Zemynaea arenosa</name>
    <dbReference type="NCBI Taxonomy" id="2561931"/>
    <lineage>
        <taxon>Bacteria</taxon>
        <taxon>Pseudomonadati</taxon>
        <taxon>Pseudomonadota</taxon>
        <taxon>Betaproteobacteria</taxon>
        <taxon>Burkholderiales</taxon>
        <taxon>Oxalobacteraceae</taxon>
        <taxon>Telluria group</taxon>
        <taxon>Zemynaea</taxon>
    </lineage>
</organism>
<evidence type="ECO:0000256" key="4">
    <source>
        <dbReference type="ARBA" id="ARBA00022452"/>
    </source>
</evidence>
<name>A0A4Y9SY02_9BURK</name>
<keyword evidence="8" id="KW-0732">Signal</keyword>
<dbReference type="PANTHER" id="PTHR30026:SF20">
    <property type="entry name" value="OUTER MEMBRANE PROTEIN TOLC"/>
    <property type="match status" value="1"/>
</dbReference>
<dbReference type="GO" id="GO:0015562">
    <property type="term" value="F:efflux transmembrane transporter activity"/>
    <property type="evidence" value="ECO:0007669"/>
    <property type="project" value="InterPro"/>
</dbReference>
<dbReference type="InterPro" id="IPR051906">
    <property type="entry name" value="TolC-like"/>
</dbReference>
<keyword evidence="3" id="KW-0813">Transport</keyword>
<keyword evidence="4" id="KW-1134">Transmembrane beta strand</keyword>
<keyword evidence="10" id="KW-1185">Reference proteome</keyword>
<dbReference type="RefSeq" id="WP_135205248.1">
    <property type="nucleotide sequence ID" value="NZ_SPVF01000006.1"/>
</dbReference>
<dbReference type="SUPFAM" id="SSF56954">
    <property type="entry name" value="Outer membrane efflux proteins (OEP)"/>
    <property type="match status" value="1"/>
</dbReference>
<evidence type="ECO:0000256" key="6">
    <source>
        <dbReference type="ARBA" id="ARBA00023136"/>
    </source>
</evidence>
<dbReference type="InterPro" id="IPR010130">
    <property type="entry name" value="T1SS_OMP_TolC"/>
</dbReference>
<evidence type="ECO:0000256" key="1">
    <source>
        <dbReference type="ARBA" id="ARBA00004442"/>
    </source>
</evidence>
<dbReference type="OrthoDB" id="9813458at2"/>
<dbReference type="NCBIfam" id="TIGR01844">
    <property type="entry name" value="type_I_sec_TolC"/>
    <property type="match status" value="1"/>
</dbReference>
<keyword evidence="5" id="KW-0812">Transmembrane</keyword>
<keyword evidence="6" id="KW-0472">Membrane</keyword>
<evidence type="ECO:0000256" key="8">
    <source>
        <dbReference type="SAM" id="SignalP"/>
    </source>
</evidence>
<dbReference type="Pfam" id="PF02321">
    <property type="entry name" value="OEP"/>
    <property type="match status" value="2"/>
</dbReference>
<dbReference type="AlphaFoldDB" id="A0A4Y9SY02"/>
<accession>A0A4Y9SY02</accession>
<feature type="signal peptide" evidence="8">
    <location>
        <begin position="1"/>
        <end position="28"/>
    </location>
</feature>
<comment type="caution">
    <text evidence="9">The sequence shown here is derived from an EMBL/GenBank/DDBJ whole genome shotgun (WGS) entry which is preliminary data.</text>
</comment>
<evidence type="ECO:0000256" key="2">
    <source>
        <dbReference type="ARBA" id="ARBA00007613"/>
    </source>
</evidence>
<evidence type="ECO:0000256" key="5">
    <source>
        <dbReference type="ARBA" id="ARBA00022692"/>
    </source>
</evidence>
<evidence type="ECO:0000256" key="3">
    <source>
        <dbReference type="ARBA" id="ARBA00022448"/>
    </source>
</evidence>
<reference evidence="9 10" key="1">
    <citation type="submission" date="2019-03" db="EMBL/GenBank/DDBJ databases">
        <title>Draft Genome Sequence of Massilia arenosa sp. nov., a Novel Massilia Species Isolated from a Sandy-loam Maize Soil.</title>
        <authorList>
            <person name="Raths R."/>
            <person name="Peta V."/>
            <person name="Bucking H."/>
        </authorList>
    </citation>
    <scope>NUCLEOTIDE SEQUENCE [LARGE SCALE GENOMIC DNA]</scope>
    <source>
        <strain evidence="9 10">MC02</strain>
    </source>
</reference>
<dbReference type="GO" id="GO:0015288">
    <property type="term" value="F:porin activity"/>
    <property type="evidence" value="ECO:0007669"/>
    <property type="project" value="TreeGrafter"/>
</dbReference>
<comment type="subcellular location">
    <subcellularLocation>
        <location evidence="1">Cell outer membrane</location>
    </subcellularLocation>
</comment>
<dbReference type="GO" id="GO:0009279">
    <property type="term" value="C:cell outer membrane"/>
    <property type="evidence" value="ECO:0007669"/>
    <property type="project" value="UniProtKB-SubCell"/>
</dbReference>
<proteinExistence type="inferred from homology"/>
<comment type="similarity">
    <text evidence="2">Belongs to the outer membrane factor (OMF) (TC 1.B.17) family.</text>
</comment>